<evidence type="ECO:0000313" key="2">
    <source>
        <dbReference type="EMBL" id="KAK5054312.1"/>
    </source>
</evidence>
<dbReference type="SUPFAM" id="SSF54427">
    <property type="entry name" value="NTF2-like"/>
    <property type="match status" value="1"/>
</dbReference>
<name>A0ABR0J264_9EURO</name>
<evidence type="ECO:0000259" key="1">
    <source>
        <dbReference type="Pfam" id="PF13577"/>
    </source>
</evidence>
<feature type="domain" description="SnoaL-like" evidence="1">
    <location>
        <begin position="9"/>
        <end position="146"/>
    </location>
</feature>
<reference evidence="2 3" key="1">
    <citation type="submission" date="2023-08" db="EMBL/GenBank/DDBJ databases">
        <title>Black Yeasts Isolated from many extreme environments.</title>
        <authorList>
            <person name="Coleine C."/>
            <person name="Stajich J.E."/>
            <person name="Selbmann L."/>
        </authorList>
    </citation>
    <scope>NUCLEOTIDE SEQUENCE [LARGE SCALE GENOMIC DNA]</scope>
    <source>
        <strain evidence="2 3">CCFEE 6328</strain>
    </source>
</reference>
<dbReference type="EMBL" id="JAVRRF010000023">
    <property type="protein sequence ID" value="KAK5054312.1"/>
    <property type="molecule type" value="Genomic_DNA"/>
</dbReference>
<dbReference type="InterPro" id="IPR032710">
    <property type="entry name" value="NTF2-like_dom_sf"/>
</dbReference>
<evidence type="ECO:0000313" key="3">
    <source>
        <dbReference type="Proteomes" id="UP001345691"/>
    </source>
</evidence>
<proteinExistence type="predicted"/>
<comment type="caution">
    <text evidence="2">The sequence shown here is derived from an EMBL/GenBank/DDBJ whole genome shotgun (WGS) entry which is preliminary data.</text>
</comment>
<accession>A0ABR0J264</accession>
<gene>
    <name evidence="2" type="ORF">LTR69_008927</name>
</gene>
<dbReference type="InterPro" id="IPR037401">
    <property type="entry name" value="SnoaL-like"/>
</dbReference>
<dbReference type="Gene3D" id="3.10.450.50">
    <property type="match status" value="1"/>
</dbReference>
<organism evidence="2 3">
    <name type="scientific">Exophiala sideris</name>
    <dbReference type="NCBI Taxonomy" id="1016849"/>
    <lineage>
        <taxon>Eukaryota</taxon>
        <taxon>Fungi</taxon>
        <taxon>Dikarya</taxon>
        <taxon>Ascomycota</taxon>
        <taxon>Pezizomycotina</taxon>
        <taxon>Eurotiomycetes</taxon>
        <taxon>Chaetothyriomycetidae</taxon>
        <taxon>Chaetothyriales</taxon>
        <taxon>Herpotrichiellaceae</taxon>
        <taxon>Exophiala</taxon>
    </lineage>
</organism>
<dbReference type="Proteomes" id="UP001345691">
    <property type="component" value="Unassembled WGS sequence"/>
</dbReference>
<sequence length="226" mass="26295">MSSLESRLERLEGYHEIKNVMGCRAYYHSAGRHELEINELWSSKEDVVFEAEDWGAWVTRKAVWRAYVEGNPFPGGTEGLLIEHHLTTEVLEIAEDGLTAKGVWLSPGHETFPVPGEKLPKAHWSWLKYAVDFRKEDGKWKIWHLHVFTIFRTPYNMDWAEVAYNRPPYFPEDGLPMESVGKVDRGVSFNEPYHPERAPKMQPAPPEPYKTWKDTWSATDFYVCPK</sequence>
<keyword evidence="3" id="KW-1185">Reference proteome</keyword>
<dbReference type="Pfam" id="PF13577">
    <property type="entry name" value="SnoaL_4"/>
    <property type="match status" value="1"/>
</dbReference>
<protein>
    <recommendedName>
        <fullName evidence="1">SnoaL-like domain-containing protein</fullName>
    </recommendedName>
</protein>